<proteinExistence type="predicted"/>
<protein>
    <submittedName>
        <fullName evidence="1">Uncharacterized protein</fullName>
    </submittedName>
</protein>
<dbReference type="Proteomes" id="UP000006001">
    <property type="component" value="Unassembled WGS sequence"/>
</dbReference>
<evidence type="ECO:0000313" key="2">
    <source>
        <dbReference type="Proteomes" id="UP000006001"/>
    </source>
</evidence>
<dbReference type="AlphaFoldDB" id="D0WFJ0"/>
<comment type="caution">
    <text evidence="1">The sequence shown here is derived from an EMBL/GenBank/DDBJ whole genome shotgun (WGS) entry which is preliminary data.</text>
</comment>
<name>D0WFJ0_SLAES</name>
<keyword evidence="2" id="KW-1185">Reference proteome</keyword>
<dbReference type="STRING" id="649764.HMPREF0762_00589"/>
<accession>D0WFJ0</accession>
<dbReference type="EMBL" id="ACUX02000006">
    <property type="protein sequence ID" value="EEZ61253.1"/>
    <property type="molecule type" value="Genomic_DNA"/>
</dbReference>
<sequence>MQGRLSRASCRGFAQILRSCGANALDIFGKDGRNDDAFLPFVRAHSQCDAHAFRTDPDDRPHEDCRCVFMREDPSWR</sequence>
<dbReference type="HOGENOM" id="CLU_2636142_0_0_11"/>
<gene>
    <name evidence="1" type="ORF">HMPREF0762_00589</name>
</gene>
<organism evidence="1 2">
    <name type="scientific">Slackia exigua (strain ATCC 700122 / DSM 15923 / CIP 105133 / JCM 11022 / KCTC 5966 / S-7)</name>
    <dbReference type="NCBI Taxonomy" id="649764"/>
    <lineage>
        <taxon>Bacteria</taxon>
        <taxon>Bacillati</taxon>
        <taxon>Actinomycetota</taxon>
        <taxon>Coriobacteriia</taxon>
        <taxon>Eggerthellales</taxon>
        <taxon>Eggerthellaceae</taxon>
        <taxon>Slackia</taxon>
    </lineage>
</organism>
<reference evidence="1" key="1">
    <citation type="submission" date="2009-10" db="EMBL/GenBank/DDBJ databases">
        <authorList>
            <person name="Weinstock G."/>
            <person name="Sodergren E."/>
            <person name="Clifton S."/>
            <person name="Fulton L."/>
            <person name="Fulton B."/>
            <person name="Courtney L."/>
            <person name="Fronick C."/>
            <person name="Harrison M."/>
            <person name="Strong C."/>
            <person name="Farmer C."/>
            <person name="Delahaunty K."/>
            <person name="Markovic C."/>
            <person name="Hall O."/>
            <person name="Minx P."/>
            <person name="Tomlinson C."/>
            <person name="Mitreva M."/>
            <person name="Nelson J."/>
            <person name="Hou S."/>
            <person name="Wollam A."/>
            <person name="Pepin K.H."/>
            <person name="Johnson M."/>
            <person name="Bhonagiri V."/>
            <person name="Nash W.E."/>
            <person name="Warren W."/>
            <person name="Chinwalla A."/>
            <person name="Mardis E.R."/>
            <person name="Wilson R.K."/>
        </authorList>
    </citation>
    <scope>NUCLEOTIDE SEQUENCE [LARGE SCALE GENOMIC DNA]</scope>
    <source>
        <strain evidence="1">ATCC 700122</strain>
    </source>
</reference>
<evidence type="ECO:0000313" key="1">
    <source>
        <dbReference type="EMBL" id="EEZ61253.1"/>
    </source>
</evidence>